<evidence type="ECO:0000259" key="8">
    <source>
        <dbReference type="Pfam" id="PF13359"/>
    </source>
</evidence>
<organism evidence="9 10">
    <name type="scientific">Oesophagostomum dentatum</name>
    <name type="common">Nodular worm</name>
    <dbReference type="NCBI Taxonomy" id="61180"/>
    <lineage>
        <taxon>Eukaryota</taxon>
        <taxon>Metazoa</taxon>
        <taxon>Ecdysozoa</taxon>
        <taxon>Nematoda</taxon>
        <taxon>Chromadorea</taxon>
        <taxon>Rhabditida</taxon>
        <taxon>Rhabditina</taxon>
        <taxon>Rhabditomorpha</taxon>
        <taxon>Strongyloidea</taxon>
        <taxon>Strongylidae</taxon>
        <taxon>Oesophagostomum</taxon>
    </lineage>
</organism>
<keyword evidence="6" id="KW-0378">Hydrolase</keyword>
<keyword evidence="7" id="KW-0539">Nucleus</keyword>
<keyword evidence="10" id="KW-1185">Reference proteome</keyword>
<name>A0A0B1TI59_OESDE</name>
<dbReference type="GO" id="GO:0004518">
    <property type="term" value="F:nuclease activity"/>
    <property type="evidence" value="ECO:0007669"/>
    <property type="project" value="UniProtKB-KW"/>
</dbReference>
<keyword evidence="5" id="KW-0479">Metal-binding</keyword>
<feature type="domain" description="DDE Tnp4" evidence="8">
    <location>
        <begin position="213"/>
        <end position="376"/>
    </location>
</feature>
<evidence type="ECO:0000256" key="2">
    <source>
        <dbReference type="ARBA" id="ARBA00004123"/>
    </source>
</evidence>
<evidence type="ECO:0000313" key="9">
    <source>
        <dbReference type="EMBL" id="KHJ95080.1"/>
    </source>
</evidence>
<evidence type="ECO:0000256" key="3">
    <source>
        <dbReference type="ARBA" id="ARBA00006958"/>
    </source>
</evidence>
<dbReference type="GO" id="GO:0046872">
    <property type="term" value="F:metal ion binding"/>
    <property type="evidence" value="ECO:0007669"/>
    <property type="project" value="UniProtKB-KW"/>
</dbReference>
<dbReference type="PANTHER" id="PTHR22930">
    <property type="match status" value="1"/>
</dbReference>
<proteinExistence type="inferred from homology"/>
<evidence type="ECO:0000256" key="4">
    <source>
        <dbReference type="ARBA" id="ARBA00022722"/>
    </source>
</evidence>
<dbReference type="OrthoDB" id="5874107at2759"/>
<dbReference type="GO" id="GO:0016787">
    <property type="term" value="F:hydrolase activity"/>
    <property type="evidence" value="ECO:0007669"/>
    <property type="project" value="UniProtKB-KW"/>
</dbReference>
<dbReference type="InterPro" id="IPR027806">
    <property type="entry name" value="HARBI1_dom"/>
</dbReference>
<comment type="cofactor">
    <cofactor evidence="1">
        <name>a divalent metal cation</name>
        <dbReference type="ChEBI" id="CHEBI:60240"/>
    </cofactor>
</comment>
<protein>
    <recommendedName>
        <fullName evidence="8">DDE Tnp4 domain-containing protein</fullName>
    </recommendedName>
</protein>
<evidence type="ECO:0000256" key="6">
    <source>
        <dbReference type="ARBA" id="ARBA00022801"/>
    </source>
</evidence>
<sequence>MSFFGVYSLPPVLQELQNLADSLEEEEEGRRRPRPYVRPQHAPFLPTRFRVFDEYLVSHDPVAFCEYTRLTPAEFEDLYVSLASKLQHVPSHAAPITGRHRLFIYMRYVSFGGTFKSLSQELCCGKKTVSDIVDEVTKAISDFPPLSRPNMQSVEEIRPISFVTFYKHASQSMNYEATVLSADAFPPITRQMLEDCALKTHSLYDYQRAVGFLDGKHIMIKKPKHSGSLYWNYKNFNSIILLAMCDADYHITAFDIGAPGRAGDAGVFRRSLIKRFFDRNDHLFPPNRDLDGVGEVQYHILVDGGFGQGHRFVRPYREPMANSGSKRRFSAKHSGARRMIESVFGILVRRFQILQEPLKVEPKRAARIVRSILTLHSIIGIRRENIEPVIRAPPLRNAFVPLEMLAGGGGTESAKLARERIRTYYDMKYGNLP</sequence>
<dbReference type="Pfam" id="PF13359">
    <property type="entry name" value="DDE_Tnp_4"/>
    <property type="match status" value="1"/>
</dbReference>
<dbReference type="EMBL" id="KN550088">
    <property type="protein sequence ID" value="KHJ95080.1"/>
    <property type="molecule type" value="Genomic_DNA"/>
</dbReference>
<evidence type="ECO:0000256" key="1">
    <source>
        <dbReference type="ARBA" id="ARBA00001968"/>
    </source>
</evidence>
<gene>
    <name evidence="9" type="ORF">OESDEN_04981</name>
</gene>
<comment type="similarity">
    <text evidence="3">Belongs to the HARBI1 family.</text>
</comment>
<comment type="subcellular location">
    <subcellularLocation>
        <location evidence="2">Nucleus</location>
    </subcellularLocation>
</comment>
<evidence type="ECO:0000256" key="7">
    <source>
        <dbReference type="ARBA" id="ARBA00023242"/>
    </source>
</evidence>
<dbReference type="Proteomes" id="UP000053660">
    <property type="component" value="Unassembled WGS sequence"/>
</dbReference>
<evidence type="ECO:0000313" key="10">
    <source>
        <dbReference type="Proteomes" id="UP000053660"/>
    </source>
</evidence>
<reference evidence="9 10" key="1">
    <citation type="submission" date="2014-03" db="EMBL/GenBank/DDBJ databases">
        <title>Draft genome of the hookworm Oesophagostomum dentatum.</title>
        <authorList>
            <person name="Mitreva M."/>
        </authorList>
    </citation>
    <scope>NUCLEOTIDE SEQUENCE [LARGE SCALE GENOMIC DNA]</scope>
    <source>
        <strain evidence="9 10">OD-Hann</strain>
    </source>
</reference>
<dbReference type="PANTHER" id="PTHR22930:SF85">
    <property type="entry name" value="GH03217P-RELATED"/>
    <property type="match status" value="1"/>
</dbReference>
<dbReference type="AlphaFoldDB" id="A0A0B1TI59"/>
<evidence type="ECO:0000256" key="5">
    <source>
        <dbReference type="ARBA" id="ARBA00022723"/>
    </source>
</evidence>
<keyword evidence="4" id="KW-0540">Nuclease</keyword>
<accession>A0A0B1TI59</accession>
<dbReference type="InterPro" id="IPR045249">
    <property type="entry name" value="HARBI1-like"/>
</dbReference>
<dbReference type="GO" id="GO:0005634">
    <property type="term" value="C:nucleus"/>
    <property type="evidence" value="ECO:0007669"/>
    <property type="project" value="UniProtKB-SubCell"/>
</dbReference>